<accession>A0ABU9E5S3</accession>
<dbReference type="Proteomes" id="UP001484239">
    <property type="component" value="Unassembled WGS sequence"/>
</dbReference>
<dbReference type="Pfam" id="PF00581">
    <property type="entry name" value="Rhodanese"/>
    <property type="match status" value="1"/>
</dbReference>
<feature type="domain" description="Rhodanese" evidence="1">
    <location>
        <begin position="19"/>
        <end position="109"/>
    </location>
</feature>
<dbReference type="EMBL" id="JBBHLI010000001">
    <property type="protein sequence ID" value="MEK9500073.1"/>
    <property type="molecule type" value="Genomic_DNA"/>
</dbReference>
<dbReference type="PANTHER" id="PTHR43031:SF17">
    <property type="entry name" value="SULFURTRANSFERASE YTWF-RELATED"/>
    <property type="match status" value="1"/>
</dbReference>
<proteinExistence type="predicted"/>
<gene>
    <name evidence="2" type="ORF">WI372_03705</name>
</gene>
<dbReference type="Gene3D" id="3.40.250.10">
    <property type="entry name" value="Rhodanese-like domain"/>
    <property type="match status" value="1"/>
</dbReference>
<dbReference type="RefSeq" id="WP_405277664.1">
    <property type="nucleotide sequence ID" value="NZ_CP144380.1"/>
</dbReference>
<sequence>MSPGVPEIEPTELKARMDAGDAPVLLDVREPYEKDIADLPEVGQLRIPLGDVAARFGELSRDDELVVYCRSGGRSGSVVQFLQAQGFDKAINLRGGVLGWQEDVDPSLTRY</sequence>
<dbReference type="InterPro" id="IPR001763">
    <property type="entry name" value="Rhodanese-like_dom"/>
</dbReference>
<dbReference type="InterPro" id="IPR050229">
    <property type="entry name" value="GlpE_sulfurtransferase"/>
</dbReference>
<keyword evidence="3" id="KW-1185">Reference proteome</keyword>
<evidence type="ECO:0000313" key="2">
    <source>
        <dbReference type="EMBL" id="MEK9500073.1"/>
    </source>
</evidence>
<name>A0ABU9E5S3_9BACT</name>
<dbReference type="SUPFAM" id="SSF52821">
    <property type="entry name" value="Rhodanese/Cell cycle control phosphatase"/>
    <property type="match status" value="1"/>
</dbReference>
<evidence type="ECO:0000313" key="3">
    <source>
        <dbReference type="Proteomes" id="UP001484239"/>
    </source>
</evidence>
<reference evidence="2 3" key="1">
    <citation type="submission" date="2024-02" db="EMBL/GenBank/DDBJ databases">
        <title>A novel Gemmatimonadota bacterium.</title>
        <authorList>
            <person name="Du Z.-J."/>
            <person name="Ye Y.-Q."/>
        </authorList>
    </citation>
    <scope>NUCLEOTIDE SEQUENCE [LARGE SCALE GENOMIC DNA]</scope>
    <source>
        <strain evidence="2 3">DH-20</strain>
    </source>
</reference>
<dbReference type="InterPro" id="IPR036873">
    <property type="entry name" value="Rhodanese-like_dom_sf"/>
</dbReference>
<dbReference type="PROSITE" id="PS50206">
    <property type="entry name" value="RHODANESE_3"/>
    <property type="match status" value="1"/>
</dbReference>
<evidence type="ECO:0000259" key="1">
    <source>
        <dbReference type="PROSITE" id="PS50206"/>
    </source>
</evidence>
<comment type="caution">
    <text evidence="2">The sequence shown here is derived from an EMBL/GenBank/DDBJ whole genome shotgun (WGS) entry which is preliminary data.</text>
</comment>
<dbReference type="PANTHER" id="PTHR43031">
    <property type="entry name" value="FAD-DEPENDENT OXIDOREDUCTASE"/>
    <property type="match status" value="1"/>
</dbReference>
<dbReference type="SMART" id="SM00450">
    <property type="entry name" value="RHOD"/>
    <property type="match status" value="1"/>
</dbReference>
<protein>
    <submittedName>
        <fullName evidence="2">Rhodanese-like domain-containing protein</fullName>
    </submittedName>
</protein>
<organism evidence="2 3">
    <name type="scientific">Gaopeijia maritima</name>
    <dbReference type="NCBI Taxonomy" id="3119007"/>
    <lineage>
        <taxon>Bacteria</taxon>
        <taxon>Pseudomonadati</taxon>
        <taxon>Gemmatimonadota</taxon>
        <taxon>Longimicrobiia</taxon>
        <taxon>Gaopeijiales</taxon>
        <taxon>Gaopeijiaceae</taxon>
        <taxon>Gaopeijia</taxon>
    </lineage>
</organism>